<dbReference type="EMBL" id="AP012051">
    <property type="protein sequence ID" value="BAL80290.1"/>
    <property type="molecule type" value="Genomic_DNA"/>
</dbReference>
<gene>
    <name evidence="2" type="ordered locus">CSE_01640</name>
</gene>
<reference evidence="2 3" key="1">
    <citation type="submission" date="2011-01" db="EMBL/GenBank/DDBJ databases">
        <title>Whole genome sequence of Caldisericum exile AZM16c01.</title>
        <authorList>
            <person name="Narita-Yamada S."/>
            <person name="Kawakoshi A."/>
            <person name="Nakamura S."/>
            <person name="Sasagawa M."/>
            <person name="Fukada J."/>
            <person name="Sekine M."/>
            <person name="Kato Y."/>
            <person name="Fukai R."/>
            <person name="Sasaki K."/>
            <person name="Hanamaki A."/>
            <person name="Narita H."/>
            <person name="Konno Y."/>
            <person name="Mori K."/>
            <person name="Yamazaki S."/>
            <person name="Suzuki K."/>
            <person name="Fujita N."/>
        </authorList>
    </citation>
    <scope>NUCLEOTIDE SEQUENCE [LARGE SCALE GENOMIC DNA]</scope>
    <source>
        <strain evidence="3">DSM 21853 / NBRC 104410 / AZM16c01</strain>
    </source>
</reference>
<dbReference type="Gene3D" id="3.40.30.10">
    <property type="entry name" value="Glutaredoxin"/>
    <property type="match status" value="1"/>
</dbReference>
<keyword evidence="1" id="KW-1133">Transmembrane helix</keyword>
<dbReference type="Proteomes" id="UP000004793">
    <property type="component" value="Chromosome"/>
</dbReference>
<feature type="transmembrane region" description="Helical" evidence="1">
    <location>
        <begin position="363"/>
        <end position="387"/>
    </location>
</feature>
<dbReference type="AlphaFoldDB" id="A0A7U6GDE4"/>
<sequence length="391" mass="44264">MKRFVLIWLVVTVVLLLLAPSVKGDTPSIKILFFSTPGCSECALTKSYLETLKEIYPNIEVKEFSVSEPKNKELLASLGKIYNLPENKLNVTPAVFIGKSVFVREEAYKNVENTIKNFNYDDNAFLNEALIKAQGENSELLELFKKFGVLTVVGAGLIDGYNPCAITVLIFFISLLALRKKDRREILLVGILFTLGIGVSYLLLGIGLFELISRWKYFDYISKYVYLGTAIVTFVLVVLNFSDYLKAKKGDIKNMALQLSTAEKKTIHTLLRNPKVLTEFIFAFLVAFPVSIVEFSCTGQTYLPTIVYIFGLDYLKAQAFFYLVLYNFMFVLPLIVITYVAYRGSNSEKISKWFTDNLSTIKLATGLLFLVLFGYLFLKTLSLFNIISLRI</sequence>
<keyword evidence="3" id="KW-1185">Reference proteome</keyword>
<dbReference type="SUPFAM" id="SSF52833">
    <property type="entry name" value="Thioredoxin-like"/>
    <property type="match status" value="1"/>
</dbReference>
<keyword evidence="1" id="KW-0812">Transmembrane</keyword>
<evidence type="ECO:0000313" key="2">
    <source>
        <dbReference type="EMBL" id="BAL80290.1"/>
    </source>
</evidence>
<dbReference type="KEGG" id="cex:CSE_01640"/>
<dbReference type="OrthoDB" id="9797355at2"/>
<evidence type="ECO:0000256" key="1">
    <source>
        <dbReference type="SAM" id="Phobius"/>
    </source>
</evidence>
<feature type="transmembrane region" description="Helical" evidence="1">
    <location>
        <begin position="224"/>
        <end position="245"/>
    </location>
</feature>
<accession>A0A7U6GDE4</accession>
<keyword evidence="1" id="KW-0472">Membrane</keyword>
<dbReference type="RefSeq" id="WP_014452697.1">
    <property type="nucleotide sequence ID" value="NC_017096.1"/>
</dbReference>
<feature type="transmembrane region" description="Helical" evidence="1">
    <location>
        <begin position="319"/>
        <end position="342"/>
    </location>
</feature>
<protein>
    <submittedName>
        <fullName evidence="2">Hypothetical membrane protein</fullName>
    </submittedName>
</protein>
<proteinExistence type="predicted"/>
<organism evidence="2 3">
    <name type="scientific">Caldisericum exile (strain DSM 21853 / NBRC 104410 / AZM16c01)</name>
    <dbReference type="NCBI Taxonomy" id="511051"/>
    <lineage>
        <taxon>Bacteria</taxon>
        <taxon>Pseudomonadati</taxon>
        <taxon>Caldisericota/Cryosericota group</taxon>
        <taxon>Caldisericota</taxon>
        <taxon>Caldisericia</taxon>
        <taxon>Caldisericales</taxon>
        <taxon>Caldisericaceae</taxon>
        <taxon>Caldisericum</taxon>
    </lineage>
</organism>
<feature type="transmembrane region" description="Helical" evidence="1">
    <location>
        <begin position="186"/>
        <end position="212"/>
    </location>
</feature>
<dbReference type="InterPro" id="IPR036249">
    <property type="entry name" value="Thioredoxin-like_sf"/>
</dbReference>
<feature type="transmembrane region" description="Helical" evidence="1">
    <location>
        <begin position="160"/>
        <end position="179"/>
    </location>
</feature>
<evidence type="ECO:0000313" key="3">
    <source>
        <dbReference type="Proteomes" id="UP000004793"/>
    </source>
</evidence>
<name>A0A7U6GDE4_CALEA</name>
<feature type="transmembrane region" description="Helical" evidence="1">
    <location>
        <begin position="280"/>
        <end position="303"/>
    </location>
</feature>